<dbReference type="InterPro" id="IPR003020">
    <property type="entry name" value="HCO3_transpt_euk"/>
</dbReference>
<sequence length="306" mass="34891">MVFFFFVSDDLLLDPLYSPQTIQIGNHPDSPIHNVRQVLEANPEENPPIYTEMLDLDRNNKSGRHWKQVARYRCFTCLLFSWIKYEQSVEGDGTRFSKPHVTLLSVLGLIQLKNCLRKGIILLDVEAQSCTEIAEKLCAAWVDRGLVEAENAVAVKDLLRCPKYHLVGKHMRPSAEIEKDAGCMWWIKYEQSVEGDGTRFSKPHVTLLSVLGLIQLKNCLRKGIILLDVEAQSCTEIAEKLCAAWVDRGLVEAENAVAVKDLLRCPKYHLVGKHMRPSAEIEKGCSFMNFFEFFFYVFMQMQDACG</sequence>
<dbReference type="Pfam" id="PF07565">
    <property type="entry name" value="Band_3_cyto"/>
    <property type="match status" value="2"/>
</dbReference>
<evidence type="ECO:0000313" key="2">
    <source>
        <dbReference type="EMBL" id="VDN31883.1"/>
    </source>
</evidence>
<protein>
    <recommendedName>
        <fullName evidence="1">Band 3 cytoplasmic domain-containing protein</fullName>
    </recommendedName>
</protein>
<dbReference type="GO" id="GO:0005452">
    <property type="term" value="F:solute:inorganic anion antiporter activity"/>
    <property type="evidence" value="ECO:0007669"/>
    <property type="project" value="InterPro"/>
</dbReference>
<evidence type="ECO:0000259" key="1">
    <source>
        <dbReference type="Pfam" id="PF07565"/>
    </source>
</evidence>
<proteinExistence type="predicted"/>
<dbReference type="PANTHER" id="PTHR11453:SF36">
    <property type="entry name" value="ANION EXCHANGE PROTEIN"/>
    <property type="match status" value="1"/>
</dbReference>
<organism evidence="2 3">
    <name type="scientific">Gongylonema pulchrum</name>
    <dbReference type="NCBI Taxonomy" id="637853"/>
    <lineage>
        <taxon>Eukaryota</taxon>
        <taxon>Metazoa</taxon>
        <taxon>Ecdysozoa</taxon>
        <taxon>Nematoda</taxon>
        <taxon>Chromadorea</taxon>
        <taxon>Rhabditida</taxon>
        <taxon>Spirurina</taxon>
        <taxon>Spiruromorpha</taxon>
        <taxon>Spiruroidea</taxon>
        <taxon>Gongylonematidae</taxon>
        <taxon>Gongylonema</taxon>
    </lineage>
</organism>
<dbReference type="OrthoDB" id="5872082at2759"/>
<dbReference type="GO" id="GO:0051453">
    <property type="term" value="P:regulation of intracellular pH"/>
    <property type="evidence" value="ECO:0007669"/>
    <property type="project" value="TreeGrafter"/>
</dbReference>
<dbReference type="SUPFAM" id="SSF55804">
    <property type="entry name" value="Phoshotransferase/anion transport protein"/>
    <property type="match status" value="2"/>
</dbReference>
<accession>A0A3P7N5F0</accession>
<name>A0A3P7N5F0_9BILA</name>
<dbReference type="AlphaFoldDB" id="A0A3P7N5F0"/>
<feature type="domain" description="Band 3 cytoplasmic" evidence="1">
    <location>
        <begin position="49"/>
        <end position="165"/>
    </location>
</feature>
<dbReference type="Gene3D" id="3.40.930.10">
    <property type="entry name" value="Mannitol-specific EII, Chain A"/>
    <property type="match status" value="2"/>
</dbReference>
<dbReference type="Proteomes" id="UP000271098">
    <property type="component" value="Unassembled WGS sequence"/>
</dbReference>
<dbReference type="InterPro" id="IPR013769">
    <property type="entry name" value="Band3_cytoplasmic_dom"/>
</dbReference>
<dbReference type="InterPro" id="IPR016152">
    <property type="entry name" value="PTrfase/Anion_transptr"/>
</dbReference>
<dbReference type="GO" id="GO:0008510">
    <property type="term" value="F:sodium:bicarbonate symporter activity"/>
    <property type="evidence" value="ECO:0007669"/>
    <property type="project" value="TreeGrafter"/>
</dbReference>
<evidence type="ECO:0000313" key="3">
    <source>
        <dbReference type="Proteomes" id="UP000271098"/>
    </source>
</evidence>
<gene>
    <name evidence="2" type="ORF">GPUH_LOCUS18502</name>
</gene>
<keyword evidence="3" id="KW-1185">Reference proteome</keyword>
<dbReference type="PANTHER" id="PTHR11453">
    <property type="entry name" value="ANION EXCHANGE PROTEIN"/>
    <property type="match status" value="1"/>
</dbReference>
<feature type="domain" description="Band 3 cytoplasmic" evidence="1">
    <location>
        <begin position="185"/>
        <end position="269"/>
    </location>
</feature>
<dbReference type="GO" id="GO:0005886">
    <property type="term" value="C:plasma membrane"/>
    <property type="evidence" value="ECO:0007669"/>
    <property type="project" value="TreeGrafter"/>
</dbReference>
<reference evidence="2 3" key="1">
    <citation type="submission" date="2018-11" db="EMBL/GenBank/DDBJ databases">
        <authorList>
            <consortium name="Pathogen Informatics"/>
        </authorList>
    </citation>
    <scope>NUCLEOTIDE SEQUENCE [LARGE SCALE GENOMIC DNA]</scope>
</reference>
<dbReference type="GO" id="GO:0008509">
    <property type="term" value="F:monoatomic anion transmembrane transporter activity"/>
    <property type="evidence" value="ECO:0007669"/>
    <property type="project" value="InterPro"/>
</dbReference>
<dbReference type="EMBL" id="UYRT01086875">
    <property type="protein sequence ID" value="VDN31883.1"/>
    <property type="molecule type" value="Genomic_DNA"/>
</dbReference>